<dbReference type="InterPro" id="IPR001054">
    <property type="entry name" value="A/G_cyclase"/>
</dbReference>
<dbReference type="GO" id="GO:0016020">
    <property type="term" value="C:membrane"/>
    <property type="evidence" value="ECO:0007669"/>
    <property type="project" value="UniProtKB-SubCell"/>
</dbReference>
<feature type="signal peptide" evidence="10">
    <location>
        <begin position="1"/>
        <end position="22"/>
    </location>
</feature>
<keyword evidence="13" id="KW-1185">Reference proteome</keyword>
<dbReference type="PANTHER" id="PTHR11920">
    <property type="entry name" value="GUANYLYL CYCLASE"/>
    <property type="match status" value="1"/>
</dbReference>
<feature type="coiled-coil region" evidence="8">
    <location>
        <begin position="395"/>
        <end position="422"/>
    </location>
</feature>
<gene>
    <name evidence="12" type="ORF">SAMN05216552_102270</name>
</gene>
<proteinExistence type="inferred from homology"/>
<dbReference type="PROSITE" id="PS51257">
    <property type="entry name" value="PROKAR_LIPOPROTEIN"/>
    <property type="match status" value="1"/>
</dbReference>
<dbReference type="GO" id="GO:0009190">
    <property type="term" value="P:cyclic nucleotide biosynthetic process"/>
    <property type="evidence" value="ECO:0007669"/>
    <property type="project" value="InterPro"/>
</dbReference>
<evidence type="ECO:0000256" key="6">
    <source>
        <dbReference type="ARBA" id="ARBA00023239"/>
    </source>
</evidence>
<dbReference type="Proteomes" id="UP000199391">
    <property type="component" value="Unassembled WGS sequence"/>
</dbReference>
<evidence type="ECO:0000256" key="8">
    <source>
        <dbReference type="SAM" id="Coils"/>
    </source>
</evidence>
<dbReference type="PROSITE" id="PS50125">
    <property type="entry name" value="GUANYLATE_CYCLASE_2"/>
    <property type="match status" value="1"/>
</dbReference>
<evidence type="ECO:0000313" key="12">
    <source>
        <dbReference type="EMBL" id="SFV03887.1"/>
    </source>
</evidence>
<feature type="transmembrane region" description="Helical" evidence="9">
    <location>
        <begin position="367"/>
        <end position="384"/>
    </location>
</feature>
<keyword evidence="10" id="KW-0732">Signal</keyword>
<keyword evidence="6 7" id="KW-0456">Lyase</keyword>
<dbReference type="InterPro" id="IPR050401">
    <property type="entry name" value="Cyclic_nucleotide_synthase"/>
</dbReference>
<feature type="transmembrane region" description="Helical" evidence="9">
    <location>
        <begin position="273"/>
        <end position="293"/>
    </location>
</feature>
<dbReference type="InterPro" id="IPR011623">
    <property type="entry name" value="7TMR_DISM_rcpt_extracell_dom1"/>
</dbReference>
<keyword evidence="3" id="KW-0547">Nucleotide-binding</keyword>
<dbReference type="OrthoDB" id="8874570at2"/>
<evidence type="ECO:0000256" key="4">
    <source>
        <dbReference type="ARBA" id="ARBA00022989"/>
    </source>
</evidence>
<sequence length="640" mass="70502">MKSIFKQLLLHCALWMACGAWAQPLDLSGAALLLEDPGGAMTVQQAAAQAARFAPGKVSVGFTTSAYWMRFTVRNSGREPATWWLDTSNRTLQEVDLYQSDGKGGYLHGSAGAGRPFSQRPLATDYFVFPVTVAAGGTAELYLRVRSTGFQGVMMKPLMWTPSAYQARAQSERTQWLLYLGMAATLAGFNLMLWLYLREHDHLVYVLSLLAIIWTTSSAAGGYGSAFQMLWPDAPRFEQCSWVLSLLAVCVLTPLFISRLLDLWRRMPRVSMVLWGLIGINCVTSLILAGMTALGVRGHAEEMQLVYIVGGLLWQPIFPLLGYAIVKCALRGDRFARFMLVAYLPAIAASTYTSLQNVRGEPPSLVYVMWGAGFELLVMALALADRFNQERLQKLAAQEALLDNLRRSEQELEQKVTQRTLELNAEQKRTKELLYNILPVELAEELSSTGQAQPARHESATVLFTDFAGFTAVAATMPADRMISELNEIFAAFDDITDECGVEKIKTIGDSYMAAAGLPKPCADHAQRCVRAGLRMIAFIEERNSKAPFKWTLRVGIHSGPVVAGVVGKRKYAFDIWGDTVNIASRMESSGAVGRVNVSAYTSDLARDDFDCEYRGKVAAKGKGEMDMYFITGERAAGAV</sequence>
<keyword evidence="2 9" id="KW-0812">Transmembrane</keyword>
<protein>
    <submittedName>
        <fullName evidence="12">Adenylate cyclase, class 3</fullName>
    </submittedName>
</protein>
<dbReference type="STRING" id="1035707.SAMN05216552_102270"/>
<feature type="transmembrane region" description="Helical" evidence="9">
    <location>
        <begin position="242"/>
        <end position="261"/>
    </location>
</feature>
<dbReference type="AlphaFoldDB" id="A0A1I7L2H4"/>
<evidence type="ECO:0000313" key="13">
    <source>
        <dbReference type="Proteomes" id="UP000199391"/>
    </source>
</evidence>
<dbReference type="GO" id="GO:0000166">
    <property type="term" value="F:nucleotide binding"/>
    <property type="evidence" value="ECO:0007669"/>
    <property type="project" value="UniProtKB-KW"/>
</dbReference>
<feature type="transmembrane region" description="Helical" evidence="9">
    <location>
        <begin position="176"/>
        <end position="196"/>
    </location>
</feature>
<reference evidence="13" key="1">
    <citation type="submission" date="2016-10" db="EMBL/GenBank/DDBJ databases">
        <authorList>
            <person name="Varghese N."/>
            <person name="Submissions S."/>
        </authorList>
    </citation>
    <scope>NUCLEOTIDE SEQUENCE [LARGE SCALE GENOMIC DNA]</scope>
    <source>
        <strain evidence="13">CGMCC 1.11014</strain>
    </source>
</reference>
<keyword evidence="4 9" id="KW-1133">Transmembrane helix</keyword>
<feature type="transmembrane region" description="Helical" evidence="9">
    <location>
        <begin position="338"/>
        <end position="355"/>
    </location>
</feature>
<dbReference type="Gene3D" id="2.60.40.2380">
    <property type="match status" value="1"/>
</dbReference>
<evidence type="ECO:0000256" key="2">
    <source>
        <dbReference type="ARBA" id="ARBA00022692"/>
    </source>
</evidence>
<dbReference type="CDD" id="cd07302">
    <property type="entry name" value="CHD"/>
    <property type="match status" value="1"/>
</dbReference>
<dbReference type="Pfam" id="PF07696">
    <property type="entry name" value="7TMR-DISMED2"/>
    <property type="match status" value="1"/>
</dbReference>
<dbReference type="InterPro" id="IPR011622">
    <property type="entry name" value="7TMR_DISM_rcpt_extracell_dom2"/>
</dbReference>
<dbReference type="PROSITE" id="PS00452">
    <property type="entry name" value="GUANYLATE_CYCLASE_1"/>
    <property type="match status" value="1"/>
</dbReference>
<feature type="transmembrane region" description="Helical" evidence="9">
    <location>
        <begin position="305"/>
        <end position="326"/>
    </location>
</feature>
<comment type="subcellular location">
    <subcellularLocation>
        <location evidence="1">Membrane</location>
    </subcellularLocation>
</comment>
<dbReference type="InterPro" id="IPR018297">
    <property type="entry name" value="A/G_cyclase_CS"/>
</dbReference>
<dbReference type="EMBL" id="FPBO01000022">
    <property type="protein sequence ID" value="SFV03887.1"/>
    <property type="molecule type" value="Genomic_DNA"/>
</dbReference>
<dbReference type="Gene3D" id="3.30.70.1230">
    <property type="entry name" value="Nucleotide cyclase"/>
    <property type="match status" value="1"/>
</dbReference>
<evidence type="ECO:0000256" key="5">
    <source>
        <dbReference type="ARBA" id="ARBA00023136"/>
    </source>
</evidence>
<name>A0A1I7L2H4_9BURK</name>
<dbReference type="Pfam" id="PF00211">
    <property type="entry name" value="Guanylate_cyc"/>
    <property type="match status" value="1"/>
</dbReference>
<organism evidence="12 13">
    <name type="scientific">Pseudoduganella namucuonensis</name>
    <dbReference type="NCBI Taxonomy" id="1035707"/>
    <lineage>
        <taxon>Bacteria</taxon>
        <taxon>Pseudomonadati</taxon>
        <taxon>Pseudomonadota</taxon>
        <taxon>Betaproteobacteria</taxon>
        <taxon>Burkholderiales</taxon>
        <taxon>Oxalobacteraceae</taxon>
        <taxon>Telluria group</taxon>
        <taxon>Pseudoduganella</taxon>
    </lineage>
</organism>
<comment type="similarity">
    <text evidence="7">Belongs to the adenylyl cyclase class-4/guanylyl cyclase family.</text>
</comment>
<dbReference type="Pfam" id="PF07695">
    <property type="entry name" value="7TMR-DISM_7TM"/>
    <property type="match status" value="1"/>
</dbReference>
<feature type="chain" id="PRO_5011436822" evidence="10">
    <location>
        <begin position="23"/>
        <end position="640"/>
    </location>
</feature>
<feature type="domain" description="Guanylate cyclase" evidence="11">
    <location>
        <begin position="461"/>
        <end position="588"/>
    </location>
</feature>
<evidence type="ECO:0000256" key="7">
    <source>
        <dbReference type="RuleBase" id="RU000405"/>
    </source>
</evidence>
<dbReference type="PANTHER" id="PTHR11920:SF335">
    <property type="entry name" value="GUANYLATE CYCLASE"/>
    <property type="match status" value="1"/>
</dbReference>
<accession>A0A1I7L2H4</accession>
<feature type="transmembrane region" description="Helical" evidence="9">
    <location>
        <begin position="203"/>
        <end position="222"/>
    </location>
</feature>
<dbReference type="GO" id="GO:0035556">
    <property type="term" value="P:intracellular signal transduction"/>
    <property type="evidence" value="ECO:0007669"/>
    <property type="project" value="InterPro"/>
</dbReference>
<evidence type="ECO:0000256" key="10">
    <source>
        <dbReference type="SAM" id="SignalP"/>
    </source>
</evidence>
<dbReference type="RefSeq" id="WP_093557610.1">
    <property type="nucleotide sequence ID" value="NZ_FPBO01000022.1"/>
</dbReference>
<evidence type="ECO:0000256" key="9">
    <source>
        <dbReference type="SAM" id="Phobius"/>
    </source>
</evidence>
<dbReference type="SUPFAM" id="SSF55073">
    <property type="entry name" value="Nucleotide cyclase"/>
    <property type="match status" value="1"/>
</dbReference>
<dbReference type="GO" id="GO:0004016">
    <property type="term" value="F:adenylate cyclase activity"/>
    <property type="evidence" value="ECO:0007669"/>
    <property type="project" value="UniProtKB-ARBA"/>
</dbReference>
<keyword evidence="5 9" id="KW-0472">Membrane</keyword>
<evidence type="ECO:0000259" key="11">
    <source>
        <dbReference type="PROSITE" id="PS50125"/>
    </source>
</evidence>
<evidence type="ECO:0000256" key="1">
    <source>
        <dbReference type="ARBA" id="ARBA00004370"/>
    </source>
</evidence>
<keyword evidence="8" id="KW-0175">Coiled coil</keyword>
<dbReference type="SMART" id="SM00044">
    <property type="entry name" value="CYCc"/>
    <property type="match status" value="1"/>
</dbReference>
<evidence type="ECO:0000256" key="3">
    <source>
        <dbReference type="ARBA" id="ARBA00022741"/>
    </source>
</evidence>
<dbReference type="InterPro" id="IPR029787">
    <property type="entry name" value="Nucleotide_cyclase"/>
</dbReference>